<keyword evidence="2" id="KW-1185">Reference proteome</keyword>
<gene>
    <name evidence="1" type="ORF">MML48_5g00018815</name>
</gene>
<reference evidence="1" key="1">
    <citation type="submission" date="2022-04" db="EMBL/GenBank/DDBJ databases">
        <title>Chromosome-scale genome assembly of Holotrichia oblita Faldermann.</title>
        <authorList>
            <person name="Rongchong L."/>
        </authorList>
    </citation>
    <scope>NUCLEOTIDE SEQUENCE</scope>
    <source>
        <strain evidence="1">81SQS9</strain>
    </source>
</reference>
<organism evidence="1 2">
    <name type="scientific">Holotrichia oblita</name>
    <name type="common">Chafer beetle</name>
    <dbReference type="NCBI Taxonomy" id="644536"/>
    <lineage>
        <taxon>Eukaryota</taxon>
        <taxon>Metazoa</taxon>
        <taxon>Ecdysozoa</taxon>
        <taxon>Arthropoda</taxon>
        <taxon>Hexapoda</taxon>
        <taxon>Insecta</taxon>
        <taxon>Pterygota</taxon>
        <taxon>Neoptera</taxon>
        <taxon>Endopterygota</taxon>
        <taxon>Coleoptera</taxon>
        <taxon>Polyphaga</taxon>
        <taxon>Scarabaeiformia</taxon>
        <taxon>Scarabaeidae</taxon>
        <taxon>Melolonthinae</taxon>
        <taxon>Holotrichia</taxon>
    </lineage>
</organism>
<dbReference type="Proteomes" id="UP001056778">
    <property type="component" value="Chromosome 5"/>
</dbReference>
<name>A0ACB9T2M3_HOLOL</name>
<dbReference type="EMBL" id="CM043019">
    <property type="protein sequence ID" value="KAI4461060.1"/>
    <property type="molecule type" value="Genomic_DNA"/>
</dbReference>
<proteinExistence type="predicted"/>
<protein>
    <submittedName>
        <fullName evidence="1">Tetraspanin</fullName>
    </submittedName>
</protein>
<evidence type="ECO:0000313" key="1">
    <source>
        <dbReference type="EMBL" id="KAI4461060.1"/>
    </source>
</evidence>
<evidence type="ECO:0000313" key="2">
    <source>
        <dbReference type="Proteomes" id="UP001056778"/>
    </source>
</evidence>
<accession>A0ACB9T2M3</accession>
<comment type="caution">
    <text evidence="1">The sequence shown here is derived from an EMBL/GenBank/DDBJ whole genome shotgun (WGS) entry which is preliminary data.</text>
</comment>
<sequence length="271" mass="30433">MGSDLDVGMKCVKYMLFITNFMFVVSRKNNIIGFLLISIGTAITYIYNDFDLFIEDHYFSPAALLVAIGIITFFVSLFGCAGAIKGSTCMVNIYGIFLILLLILEVSAAIAAYAMRSSIEHYIKLSMTSTLDKYLDHSHIRDAWDALQCRLACCGINGYWDWIEVDSSRFNETISPESCFNAYEERFEAGCWQQLVYTVSQSALLVGTAAICVAVVQALGVVFAFMLAKSIRRIKSEQERKRQQNRARIYEQLARGNDEKPTPVIYTASKA</sequence>